<dbReference type="GO" id="GO:0071944">
    <property type="term" value="C:cell periphery"/>
    <property type="evidence" value="ECO:0007669"/>
    <property type="project" value="UniProtKB-ARBA"/>
</dbReference>
<protein>
    <submittedName>
        <fullName evidence="7">Uncharacterized protein</fullName>
    </submittedName>
</protein>
<evidence type="ECO:0000313" key="8">
    <source>
        <dbReference type="Proteomes" id="UP001215598"/>
    </source>
</evidence>
<evidence type="ECO:0000256" key="1">
    <source>
        <dbReference type="ARBA" id="ARBA00004167"/>
    </source>
</evidence>
<evidence type="ECO:0000256" key="2">
    <source>
        <dbReference type="ARBA" id="ARBA00022692"/>
    </source>
</evidence>
<evidence type="ECO:0000256" key="5">
    <source>
        <dbReference type="SAM" id="MobiDB-lite"/>
    </source>
</evidence>
<feature type="region of interest" description="Disordered" evidence="5">
    <location>
        <begin position="43"/>
        <end position="108"/>
    </location>
</feature>
<evidence type="ECO:0000256" key="3">
    <source>
        <dbReference type="ARBA" id="ARBA00022989"/>
    </source>
</evidence>
<comment type="subcellular location">
    <subcellularLocation>
        <location evidence="1">Membrane</location>
        <topology evidence="1">Single-pass membrane protein</topology>
    </subcellularLocation>
</comment>
<keyword evidence="2 6" id="KW-0812">Transmembrane</keyword>
<organism evidence="7 8">
    <name type="scientific">Mycena metata</name>
    <dbReference type="NCBI Taxonomy" id="1033252"/>
    <lineage>
        <taxon>Eukaryota</taxon>
        <taxon>Fungi</taxon>
        <taxon>Dikarya</taxon>
        <taxon>Basidiomycota</taxon>
        <taxon>Agaricomycotina</taxon>
        <taxon>Agaricomycetes</taxon>
        <taxon>Agaricomycetidae</taxon>
        <taxon>Agaricales</taxon>
        <taxon>Marasmiineae</taxon>
        <taxon>Mycenaceae</taxon>
        <taxon>Mycena</taxon>
    </lineage>
</organism>
<evidence type="ECO:0000256" key="6">
    <source>
        <dbReference type="SAM" id="Phobius"/>
    </source>
</evidence>
<feature type="compositionally biased region" description="Low complexity" evidence="5">
    <location>
        <begin position="54"/>
        <end position="108"/>
    </location>
</feature>
<dbReference type="EMBL" id="JARKIB010000023">
    <property type="protein sequence ID" value="KAJ7766632.1"/>
    <property type="molecule type" value="Genomic_DNA"/>
</dbReference>
<feature type="transmembrane region" description="Helical" evidence="6">
    <location>
        <begin position="127"/>
        <end position="149"/>
    </location>
</feature>
<keyword evidence="4 6" id="KW-0472">Membrane</keyword>
<dbReference type="InterPro" id="IPR051694">
    <property type="entry name" value="Immunoregulatory_rcpt-like"/>
</dbReference>
<gene>
    <name evidence="7" type="ORF">B0H16DRAFT_368865</name>
</gene>
<dbReference type="AlphaFoldDB" id="A0AAD7JK88"/>
<evidence type="ECO:0000256" key="4">
    <source>
        <dbReference type="ARBA" id="ARBA00023136"/>
    </source>
</evidence>
<dbReference type="GO" id="GO:0016020">
    <property type="term" value="C:membrane"/>
    <property type="evidence" value="ECO:0007669"/>
    <property type="project" value="UniProtKB-SubCell"/>
</dbReference>
<keyword evidence="3 6" id="KW-1133">Transmembrane helix</keyword>
<reference evidence="7" key="1">
    <citation type="submission" date="2023-03" db="EMBL/GenBank/DDBJ databases">
        <title>Massive genome expansion in bonnet fungi (Mycena s.s.) driven by repeated elements and novel gene families across ecological guilds.</title>
        <authorList>
            <consortium name="Lawrence Berkeley National Laboratory"/>
            <person name="Harder C.B."/>
            <person name="Miyauchi S."/>
            <person name="Viragh M."/>
            <person name="Kuo A."/>
            <person name="Thoen E."/>
            <person name="Andreopoulos B."/>
            <person name="Lu D."/>
            <person name="Skrede I."/>
            <person name="Drula E."/>
            <person name="Henrissat B."/>
            <person name="Morin E."/>
            <person name="Kohler A."/>
            <person name="Barry K."/>
            <person name="LaButti K."/>
            <person name="Morin E."/>
            <person name="Salamov A."/>
            <person name="Lipzen A."/>
            <person name="Mereny Z."/>
            <person name="Hegedus B."/>
            <person name="Baldrian P."/>
            <person name="Stursova M."/>
            <person name="Weitz H."/>
            <person name="Taylor A."/>
            <person name="Grigoriev I.V."/>
            <person name="Nagy L.G."/>
            <person name="Martin F."/>
            <person name="Kauserud H."/>
        </authorList>
    </citation>
    <scope>NUCLEOTIDE SEQUENCE</scope>
    <source>
        <strain evidence="7">CBHHK182m</strain>
    </source>
</reference>
<evidence type="ECO:0000313" key="7">
    <source>
        <dbReference type="EMBL" id="KAJ7766632.1"/>
    </source>
</evidence>
<dbReference type="Proteomes" id="UP001215598">
    <property type="component" value="Unassembled WGS sequence"/>
</dbReference>
<comment type="caution">
    <text evidence="7">The sequence shown here is derived from an EMBL/GenBank/DDBJ whole genome shotgun (WGS) entry which is preliminary data.</text>
</comment>
<keyword evidence="8" id="KW-1185">Reference proteome</keyword>
<proteinExistence type="predicted"/>
<sequence length="240" mass="25114">MNSLPLSFLVSIMDSTPKTATSRAENITAGTISLDSSGLCTAFSADPTDPNSGSTDTTVALSSSSTSLSATPQSSSTSSATSGKTSPTGTATSSPTSPASASAPTSTADAASASGTAATHKNISSGAIAGGVVGGVVLLALLGTAFQYLRKRHRKMLLDDITETNHHLALHVALPRGSRRSRSQPFMNIRPPLHRRLRDPTGILLRPYNHTRRRNIWRPISRTTTTCRKAPPTPDPRLLI</sequence>
<accession>A0AAD7JK88</accession>
<dbReference type="PANTHER" id="PTHR15549">
    <property type="entry name" value="PAIRED IMMUNOGLOBULIN-LIKE TYPE 2 RECEPTOR"/>
    <property type="match status" value="1"/>
</dbReference>
<name>A0AAD7JK88_9AGAR</name>